<keyword evidence="1" id="KW-0472">Membrane</keyword>
<keyword evidence="1" id="KW-1133">Transmembrane helix</keyword>
<reference evidence="3" key="1">
    <citation type="journal article" date="2013" name="Nature">
        <title>Pan genome of the phytoplankton Emiliania underpins its global distribution.</title>
        <authorList>
            <person name="Read B.A."/>
            <person name="Kegel J."/>
            <person name="Klute M.J."/>
            <person name="Kuo A."/>
            <person name="Lefebvre S.C."/>
            <person name="Maumus F."/>
            <person name="Mayer C."/>
            <person name="Miller J."/>
            <person name="Monier A."/>
            <person name="Salamov A."/>
            <person name="Young J."/>
            <person name="Aguilar M."/>
            <person name="Claverie J.M."/>
            <person name="Frickenhaus S."/>
            <person name="Gonzalez K."/>
            <person name="Herman E.K."/>
            <person name="Lin Y.C."/>
            <person name="Napier J."/>
            <person name="Ogata H."/>
            <person name="Sarno A.F."/>
            <person name="Shmutz J."/>
            <person name="Schroeder D."/>
            <person name="de Vargas C."/>
            <person name="Verret F."/>
            <person name="von Dassow P."/>
            <person name="Valentin K."/>
            <person name="Van de Peer Y."/>
            <person name="Wheeler G."/>
            <person name="Dacks J.B."/>
            <person name="Delwiche C.F."/>
            <person name="Dyhrman S.T."/>
            <person name="Glockner G."/>
            <person name="John U."/>
            <person name="Richards T."/>
            <person name="Worden A.Z."/>
            <person name="Zhang X."/>
            <person name="Grigoriev I.V."/>
            <person name="Allen A.E."/>
            <person name="Bidle K."/>
            <person name="Borodovsky M."/>
            <person name="Bowler C."/>
            <person name="Brownlee C."/>
            <person name="Cock J.M."/>
            <person name="Elias M."/>
            <person name="Gladyshev V.N."/>
            <person name="Groth M."/>
            <person name="Guda C."/>
            <person name="Hadaegh A."/>
            <person name="Iglesias-Rodriguez M.D."/>
            <person name="Jenkins J."/>
            <person name="Jones B.M."/>
            <person name="Lawson T."/>
            <person name="Leese F."/>
            <person name="Lindquist E."/>
            <person name="Lobanov A."/>
            <person name="Lomsadze A."/>
            <person name="Malik S.B."/>
            <person name="Marsh M.E."/>
            <person name="Mackinder L."/>
            <person name="Mock T."/>
            <person name="Mueller-Roeber B."/>
            <person name="Pagarete A."/>
            <person name="Parker M."/>
            <person name="Probert I."/>
            <person name="Quesneville H."/>
            <person name="Raines C."/>
            <person name="Rensing S.A."/>
            <person name="Riano-Pachon D.M."/>
            <person name="Richier S."/>
            <person name="Rokitta S."/>
            <person name="Shiraiwa Y."/>
            <person name="Soanes D.M."/>
            <person name="van der Giezen M."/>
            <person name="Wahlund T.M."/>
            <person name="Williams B."/>
            <person name="Wilson W."/>
            <person name="Wolfe G."/>
            <person name="Wurch L.L."/>
        </authorList>
    </citation>
    <scope>NUCLEOTIDE SEQUENCE</scope>
</reference>
<feature type="transmembrane region" description="Helical" evidence="1">
    <location>
        <begin position="76"/>
        <end position="93"/>
    </location>
</feature>
<dbReference type="Proteomes" id="UP000013827">
    <property type="component" value="Unassembled WGS sequence"/>
</dbReference>
<dbReference type="GeneID" id="17275887"/>
<keyword evidence="1" id="KW-0812">Transmembrane</keyword>
<evidence type="ECO:0000256" key="1">
    <source>
        <dbReference type="SAM" id="Phobius"/>
    </source>
</evidence>
<dbReference type="GO" id="GO:0016020">
    <property type="term" value="C:membrane"/>
    <property type="evidence" value="ECO:0007669"/>
    <property type="project" value="InterPro"/>
</dbReference>
<dbReference type="GO" id="GO:0055085">
    <property type="term" value="P:transmembrane transport"/>
    <property type="evidence" value="ECO:0007669"/>
    <property type="project" value="InterPro"/>
</dbReference>
<proteinExistence type="predicted"/>
<evidence type="ECO:0000313" key="2">
    <source>
        <dbReference type="EnsemblProtists" id="EOD30614"/>
    </source>
</evidence>
<sequence>MVSPSAALRASQWVSLGFSTGMLYFPTKMMEAYKAETFEGDAATLFTFALGIFGLQLFLSSMMAAAMARDAVPKHVQSLSCFCQGLGWLFFALNDGALYARGLWPHAMPPESLQVNLGIFVALAAICFSGWAEGGYEVPDMGVLPEGRPALPLVVACANLLFFGVGCAFFTEAFVDLFLPGVLQSLPAPTTSARGFFSTKEVPAGPLEGAPPLLLLIFANAGKCILVNIASLLSIASVGDETVAYRLLRVVSLANVFYLGMFSREGVLAVATGWPSPMRLSTFVQCFGTTYYCCASFAGMPFTLLQEGRKAK</sequence>
<feature type="transmembrane region" description="Helical" evidence="1">
    <location>
        <begin position="45"/>
        <end position="64"/>
    </location>
</feature>
<accession>A0A0D3K4C9</accession>
<feature type="transmembrane region" description="Helical" evidence="1">
    <location>
        <begin position="243"/>
        <end position="262"/>
    </location>
</feature>
<dbReference type="eggNOG" id="ENOG502SPV2">
    <property type="taxonomic scope" value="Eukaryota"/>
</dbReference>
<dbReference type="EnsemblProtists" id="EOD30614">
    <property type="protein sequence ID" value="EOD30614"/>
    <property type="gene ID" value="EMIHUDRAFT_442451"/>
</dbReference>
<organism evidence="2 3">
    <name type="scientific">Emiliania huxleyi (strain CCMP1516)</name>
    <dbReference type="NCBI Taxonomy" id="280463"/>
    <lineage>
        <taxon>Eukaryota</taxon>
        <taxon>Haptista</taxon>
        <taxon>Haptophyta</taxon>
        <taxon>Prymnesiophyceae</taxon>
        <taxon>Isochrysidales</taxon>
        <taxon>Noelaerhabdaceae</taxon>
        <taxon>Emiliania</taxon>
    </lineage>
</organism>
<feature type="transmembrane region" description="Helical" evidence="1">
    <location>
        <begin position="7"/>
        <end position="25"/>
    </location>
</feature>
<dbReference type="KEGG" id="ehx:EMIHUDRAFT_442451"/>
<dbReference type="PaxDb" id="2903-EOD30614"/>
<reference evidence="2" key="2">
    <citation type="submission" date="2024-10" db="UniProtKB">
        <authorList>
            <consortium name="EnsemblProtists"/>
        </authorList>
    </citation>
    <scope>IDENTIFICATION</scope>
</reference>
<evidence type="ECO:0000313" key="3">
    <source>
        <dbReference type="Proteomes" id="UP000013827"/>
    </source>
</evidence>
<feature type="transmembrane region" description="Helical" evidence="1">
    <location>
        <begin position="213"/>
        <end position="236"/>
    </location>
</feature>
<dbReference type="AlphaFoldDB" id="A0A0D3K4C9"/>
<feature type="transmembrane region" description="Helical" evidence="1">
    <location>
        <begin position="153"/>
        <end position="175"/>
    </location>
</feature>
<dbReference type="HOGENOM" id="CLU_892643_0_0_1"/>
<keyword evidence="3" id="KW-1185">Reference proteome</keyword>
<protein>
    <submittedName>
        <fullName evidence="2">Uncharacterized protein</fullName>
    </submittedName>
</protein>
<dbReference type="RefSeq" id="XP_005783043.1">
    <property type="nucleotide sequence ID" value="XM_005782986.1"/>
</dbReference>
<name>A0A0D3K4C9_EMIH1</name>
<feature type="transmembrane region" description="Helical" evidence="1">
    <location>
        <begin position="113"/>
        <end position="132"/>
    </location>
</feature>
<feature type="transmembrane region" description="Helical" evidence="1">
    <location>
        <begin position="282"/>
        <end position="305"/>
    </location>
</feature>